<evidence type="ECO:0000313" key="6">
    <source>
        <dbReference type="EMBL" id="PWN91885.1"/>
    </source>
</evidence>
<dbReference type="GO" id="GO:0008757">
    <property type="term" value="F:S-adenosylmethionine-dependent methyltransferase activity"/>
    <property type="evidence" value="ECO:0007669"/>
    <property type="project" value="UniProtKB-ARBA"/>
</dbReference>
<evidence type="ECO:0000256" key="2">
    <source>
        <dbReference type="ARBA" id="ARBA00022603"/>
    </source>
</evidence>
<evidence type="ECO:0000256" key="4">
    <source>
        <dbReference type="PIRNR" id="PIRNR037755"/>
    </source>
</evidence>
<comment type="similarity">
    <text evidence="1 4">Belongs to the methyltransferase superfamily. METL family.</text>
</comment>
<dbReference type="PANTHER" id="PTHR22809">
    <property type="entry name" value="METHYLTRANSFERASE-RELATED"/>
    <property type="match status" value="1"/>
</dbReference>
<dbReference type="GeneID" id="37043091"/>
<evidence type="ECO:0000256" key="1">
    <source>
        <dbReference type="ARBA" id="ARBA00009725"/>
    </source>
</evidence>
<dbReference type="InterPro" id="IPR026113">
    <property type="entry name" value="METTL2/6/8-like"/>
</dbReference>
<name>A0A316YVU4_9BASI</name>
<dbReference type="FunCoup" id="A0A316YVU4">
    <property type="interactions" value="164"/>
</dbReference>
<dbReference type="GO" id="GO:0008173">
    <property type="term" value="F:RNA methyltransferase activity"/>
    <property type="evidence" value="ECO:0007669"/>
    <property type="project" value="UniProtKB-ARBA"/>
</dbReference>
<dbReference type="EC" id="2.1.1.-" evidence="4"/>
<gene>
    <name evidence="6" type="ORF">FA10DRAFT_265714</name>
</gene>
<reference evidence="6 7" key="1">
    <citation type="journal article" date="2018" name="Mol. Biol. Evol.">
        <title>Broad Genomic Sampling Reveals a Smut Pathogenic Ancestry of the Fungal Clade Ustilaginomycotina.</title>
        <authorList>
            <person name="Kijpornyongpan T."/>
            <person name="Mondo S.J."/>
            <person name="Barry K."/>
            <person name="Sandor L."/>
            <person name="Lee J."/>
            <person name="Lipzen A."/>
            <person name="Pangilinan J."/>
            <person name="LaButti K."/>
            <person name="Hainaut M."/>
            <person name="Henrissat B."/>
            <person name="Grigoriev I.V."/>
            <person name="Spatafora J.W."/>
            <person name="Aime M.C."/>
        </authorList>
    </citation>
    <scope>NUCLEOTIDE SEQUENCE [LARGE SCALE GENOMIC DNA]</scope>
    <source>
        <strain evidence="6 7">MCA 4198</strain>
    </source>
</reference>
<feature type="region of interest" description="Disordered" evidence="5">
    <location>
        <begin position="1"/>
        <end position="24"/>
    </location>
</feature>
<dbReference type="CDD" id="cd02440">
    <property type="entry name" value="AdoMet_MTases"/>
    <property type="match status" value="1"/>
</dbReference>
<dbReference type="Pfam" id="PF13489">
    <property type="entry name" value="Methyltransf_23"/>
    <property type="match status" value="1"/>
</dbReference>
<keyword evidence="7" id="KW-1185">Reference proteome</keyword>
<dbReference type="OrthoDB" id="417697at2759"/>
<evidence type="ECO:0000256" key="5">
    <source>
        <dbReference type="SAM" id="MobiDB-lite"/>
    </source>
</evidence>
<dbReference type="GO" id="GO:0032259">
    <property type="term" value="P:methylation"/>
    <property type="evidence" value="ECO:0007669"/>
    <property type="project" value="UniProtKB-KW"/>
</dbReference>
<dbReference type="STRING" id="215250.A0A316YVU4"/>
<proteinExistence type="inferred from homology"/>
<evidence type="ECO:0000313" key="7">
    <source>
        <dbReference type="Proteomes" id="UP000245768"/>
    </source>
</evidence>
<sequence>MAKEEDKRGEAVPHKHKHTVGQDPDKIEEIIARNRRVATPFVLNKCEANAAKHWNLFYKHHEDRFFKNKNWTEKEFEVLGGAQKRQDEIGKDGAEVKQSGDEEAIAGDAIVEEETAGRGSVLLEVGCGPGNMLYPIIKRNRDIKAHACDFSSRAVEILASNPAFDPDRINAFVHDLVSTPGKELRAQLSQHPFGPPTVVSLIFVLSAIPPQHHRSVLQSLADCLPDEGGALCFRDFARGDLTQLRFHQKASAAWAEPALLSEEQAFYRRGDNTFTYFFDVEELRQHAEVVGLEGEVSVRESHRTNRKTGVHLHRRFVHAKWRKKRTTA</sequence>
<dbReference type="PIRSF" id="PIRSF037755">
    <property type="entry name" value="Mettl2_prd"/>
    <property type="match status" value="1"/>
</dbReference>
<dbReference type="AlphaFoldDB" id="A0A316YVU4"/>
<protein>
    <recommendedName>
        <fullName evidence="4">tRNA N(3)-methylcytidine methyltransferase</fullName>
        <ecNumber evidence="4">2.1.1.-</ecNumber>
    </recommendedName>
</protein>
<dbReference type="InParanoid" id="A0A316YVU4"/>
<dbReference type="PANTHER" id="PTHR22809:SF5">
    <property type="entry name" value="TRNA N(3)-METHYLCYTIDINE METHYLTRANSFERASE METTL6"/>
    <property type="match status" value="1"/>
</dbReference>
<dbReference type="Gene3D" id="3.40.50.150">
    <property type="entry name" value="Vaccinia Virus protein VP39"/>
    <property type="match status" value="1"/>
</dbReference>
<keyword evidence="2 4" id="KW-0489">Methyltransferase</keyword>
<dbReference type="Proteomes" id="UP000245768">
    <property type="component" value="Unassembled WGS sequence"/>
</dbReference>
<dbReference type="RefSeq" id="XP_025379083.1">
    <property type="nucleotide sequence ID" value="XM_025521175.1"/>
</dbReference>
<dbReference type="EMBL" id="KZ819635">
    <property type="protein sequence ID" value="PWN91885.1"/>
    <property type="molecule type" value="Genomic_DNA"/>
</dbReference>
<organism evidence="6 7">
    <name type="scientific">Acaromyces ingoldii</name>
    <dbReference type="NCBI Taxonomy" id="215250"/>
    <lineage>
        <taxon>Eukaryota</taxon>
        <taxon>Fungi</taxon>
        <taxon>Dikarya</taxon>
        <taxon>Basidiomycota</taxon>
        <taxon>Ustilaginomycotina</taxon>
        <taxon>Exobasidiomycetes</taxon>
        <taxon>Exobasidiales</taxon>
        <taxon>Cryptobasidiaceae</taxon>
        <taxon>Acaromyces</taxon>
    </lineage>
</organism>
<evidence type="ECO:0000256" key="3">
    <source>
        <dbReference type="ARBA" id="ARBA00022679"/>
    </source>
</evidence>
<feature type="compositionally biased region" description="Basic and acidic residues" evidence="5">
    <location>
        <begin position="1"/>
        <end position="13"/>
    </location>
</feature>
<dbReference type="InterPro" id="IPR029063">
    <property type="entry name" value="SAM-dependent_MTases_sf"/>
</dbReference>
<comment type="function">
    <text evidence="4">S-adenosyl-L-methionine-dependent methyltransferase.</text>
</comment>
<accession>A0A316YVU4</accession>
<dbReference type="SUPFAM" id="SSF53335">
    <property type="entry name" value="S-adenosyl-L-methionine-dependent methyltransferases"/>
    <property type="match status" value="1"/>
</dbReference>
<keyword evidence="3 4" id="KW-0808">Transferase</keyword>